<keyword evidence="7 9" id="KW-0129">CBS domain</keyword>
<dbReference type="Gene3D" id="3.30.465.10">
    <property type="match status" value="1"/>
</dbReference>
<evidence type="ECO:0000259" key="12">
    <source>
        <dbReference type="PROSITE" id="PS51371"/>
    </source>
</evidence>
<proteinExistence type="inferred from homology"/>
<dbReference type="Gene3D" id="3.10.580.10">
    <property type="entry name" value="CBS-domain"/>
    <property type="match status" value="1"/>
</dbReference>
<dbReference type="GO" id="GO:0050660">
    <property type="term" value="F:flavin adenine dinucleotide binding"/>
    <property type="evidence" value="ECO:0007669"/>
    <property type="project" value="InterPro"/>
</dbReference>
<dbReference type="PATRIC" id="fig|423471.3.peg.3964"/>
<feature type="domain" description="CBS" evidence="12">
    <location>
        <begin position="296"/>
        <end position="357"/>
    </location>
</feature>
<dbReference type="GeneID" id="88767685"/>
<feature type="transmembrane region" description="Helical" evidence="11">
    <location>
        <begin position="142"/>
        <end position="164"/>
    </location>
</feature>
<protein>
    <submittedName>
        <fullName evidence="14">Hemolysin</fullName>
    </submittedName>
</protein>
<gene>
    <name evidence="14" type="ORF">CWATWH0003_4228</name>
</gene>
<dbReference type="Pfam" id="PF01595">
    <property type="entry name" value="CNNM"/>
    <property type="match status" value="1"/>
</dbReference>
<dbReference type="CDD" id="cd04590">
    <property type="entry name" value="CBS_pair_CorC_HlyC_assoc"/>
    <property type="match status" value="1"/>
</dbReference>
<evidence type="ECO:0000256" key="10">
    <source>
        <dbReference type="PROSITE-ProRule" id="PRU01193"/>
    </source>
</evidence>
<keyword evidence="8 10" id="KW-0472">Membrane</keyword>
<evidence type="ECO:0000256" key="8">
    <source>
        <dbReference type="ARBA" id="ARBA00023136"/>
    </source>
</evidence>
<dbReference type="SMART" id="SM01091">
    <property type="entry name" value="CorC_HlyC"/>
    <property type="match status" value="1"/>
</dbReference>
<comment type="subcellular location">
    <subcellularLocation>
        <location evidence="1">Cell membrane</location>
        <topology evidence="1">Multi-pass membrane protein</topology>
    </subcellularLocation>
</comment>
<feature type="domain" description="CBS" evidence="12">
    <location>
        <begin position="229"/>
        <end position="290"/>
    </location>
</feature>
<dbReference type="Proteomes" id="UP000003477">
    <property type="component" value="Unassembled WGS sequence"/>
</dbReference>
<evidence type="ECO:0000256" key="7">
    <source>
        <dbReference type="ARBA" id="ARBA00023122"/>
    </source>
</evidence>
<reference evidence="14 15" key="1">
    <citation type="journal article" date="2011" name="Front. Microbiol.">
        <title>Two Strains of Crocosphaera watsonii with Highly Conserved Genomes are Distinguished by Strain-Specific Features.</title>
        <authorList>
            <person name="Bench S.R."/>
            <person name="Ilikchyan I.N."/>
            <person name="Tripp H.J."/>
            <person name="Zehr J.P."/>
        </authorList>
    </citation>
    <scope>NUCLEOTIDE SEQUENCE [LARGE SCALE GENOMIC DNA]</scope>
    <source>
        <strain evidence="14 15">WH 0003</strain>
    </source>
</reference>
<evidence type="ECO:0000256" key="3">
    <source>
        <dbReference type="ARBA" id="ARBA00022475"/>
    </source>
</evidence>
<feature type="domain" description="CNNM transmembrane" evidence="13">
    <location>
        <begin position="2"/>
        <end position="211"/>
    </location>
</feature>
<dbReference type="SMART" id="SM00116">
    <property type="entry name" value="CBS"/>
    <property type="match status" value="2"/>
</dbReference>
<dbReference type="InterPro" id="IPR016169">
    <property type="entry name" value="FAD-bd_PCMH_sub2"/>
</dbReference>
<keyword evidence="6 10" id="KW-1133">Transmembrane helix</keyword>
<dbReference type="InterPro" id="IPR036318">
    <property type="entry name" value="FAD-bd_PCMH-like_sf"/>
</dbReference>
<name>G5J9W4_CROWT</name>
<evidence type="ECO:0000256" key="6">
    <source>
        <dbReference type="ARBA" id="ARBA00022989"/>
    </source>
</evidence>
<keyword evidence="4 10" id="KW-0812">Transmembrane</keyword>
<dbReference type="SUPFAM" id="SSF56176">
    <property type="entry name" value="FAD-binding/transporter-associated domain-like"/>
    <property type="match status" value="1"/>
</dbReference>
<dbReference type="SUPFAM" id="SSF54631">
    <property type="entry name" value="CBS-domain pair"/>
    <property type="match status" value="1"/>
</dbReference>
<comment type="similarity">
    <text evidence="2">Belongs to the UPF0053 family.</text>
</comment>
<dbReference type="InterPro" id="IPR051676">
    <property type="entry name" value="UPF0053_domain"/>
</dbReference>
<dbReference type="PANTHER" id="PTHR43099:SF2">
    <property type="entry name" value="UPF0053 PROTEIN YRKA"/>
    <property type="match status" value="1"/>
</dbReference>
<feature type="transmembrane region" description="Helical" evidence="11">
    <location>
        <begin position="101"/>
        <end position="122"/>
    </location>
</feature>
<dbReference type="InterPro" id="IPR046342">
    <property type="entry name" value="CBS_dom_sf"/>
</dbReference>
<dbReference type="RefSeq" id="WP_007312156.1">
    <property type="nucleotide sequence ID" value="NZ_AESD01000640.1"/>
</dbReference>
<dbReference type="Pfam" id="PF00571">
    <property type="entry name" value="CBS"/>
    <property type="match status" value="2"/>
</dbReference>
<dbReference type="Pfam" id="PF03471">
    <property type="entry name" value="CorC_HlyC"/>
    <property type="match status" value="1"/>
</dbReference>
<organism evidence="14 15">
    <name type="scientific">Crocosphaera watsonii WH 0003</name>
    <dbReference type="NCBI Taxonomy" id="423471"/>
    <lineage>
        <taxon>Bacteria</taxon>
        <taxon>Bacillati</taxon>
        <taxon>Cyanobacteriota</taxon>
        <taxon>Cyanophyceae</taxon>
        <taxon>Oscillatoriophycideae</taxon>
        <taxon>Chroococcales</taxon>
        <taxon>Aphanothecaceae</taxon>
        <taxon>Crocosphaera</taxon>
    </lineage>
</organism>
<dbReference type="InterPro" id="IPR044751">
    <property type="entry name" value="Ion_transp-like_CBS"/>
</dbReference>
<dbReference type="PROSITE" id="PS51846">
    <property type="entry name" value="CNNM"/>
    <property type="match status" value="1"/>
</dbReference>
<evidence type="ECO:0000256" key="2">
    <source>
        <dbReference type="ARBA" id="ARBA00006337"/>
    </source>
</evidence>
<dbReference type="GO" id="GO:0005886">
    <property type="term" value="C:plasma membrane"/>
    <property type="evidence" value="ECO:0007669"/>
    <property type="project" value="UniProtKB-SubCell"/>
</dbReference>
<evidence type="ECO:0000256" key="1">
    <source>
        <dbReference type="ARBA" id="ARBA00004651"/>
    </source>
</evidence>
<accession>G5J9W4</accession>
<dbReference type="FunFam" id="3.10.580.10:FF:000002">
    <property type="entry name" value="Magnesium/cobalt efflux protein CorC"/>
    <property type="match status" value="1"/>
</dbReference>
<evidence type="ECO:0000256" key="11">
    <source>
        <dbReference type="SAM" id="Phobius"/>
    </source>
</evidence>
<dbReference type="PROSITE" id="PS51371">
    <property type="entry name" value="CBS"/>
    <property type="match status" value="2"/>
</dbReference>
<evidence type="ECO:0000256" key="4">
    <source>
        <dbReference type="ARBA" id="ARBA00022692"/>
    </source>
</evidence>
<keyword evidence="5" id="KW-0677">Repeat</keyword>
<dbReference type="EMBL" id="AESD01000640">
    <property type="protein sequence ID" value="EHJ11017.1"/>
    <property type="molecule type" value="Genomic_DNA"/>
</dbReference>
<evidence type="ECO:0000256" key="5">
    <source>
        <dbReference type="ARBA" id="ARBA00022737"/>
    </source>
</evidence>
<dbReference type="InterPro" id="IPR005170">
    <property type="entry name" value="Transptr-assoc_dom"/>
</dbReference>
<keyword evidence="3" id="KW-1003">Cell membrane</keyword>
<dbReference type="AlphaFoldDB" id="G5J9W4"/>
<feature type="transmembrane region" description="Helical" evidence="11">
    <location>
        <begin position="6"/>
        <end position="31"/>
    </location>
</feature>
<evidence type="ECO:0000256" key="9">
    <source>
        <dbReference type="PROSITE-ProRule" id="PRU00703"/>
    </source>
</evidence>
<dbReference type="PANTHER" id="PTHR43099">
    <property type="entry name" value="UPF0053 PROTEIN YRKA"/>
    <property type="match status" value="1"/>
</dbReference>
<evidence type="ECO:0000313" key="14">
    <source>
        <dbReference type="EMBL" id="EHJ11017.1"/>
    </source>
</evidence>
<dbReference type="InterPro" id="IPR000644">
    <property type="entry name" value="CBS_dom"/>
</dbReference>
<sequence>MTTQAILIRALSILLLIAINAFFVTAEFAMVSVRRSRVSQLVKAGDIQAQTVQSLQRSLDRLLSTTQLGITLSSLALGWIGESTIAKLVLEILSTLPLSEVFLKSLAHSIAIPVAFLSLAYLQIVLGELCPKSVALIYSEQLARFLGPSIGVIAQVFNPFIWILNQSTRYLLRSVGIKYNTNGGYSQVTTEELQLIIATEGESAGLEAQERELLKNIFEFGEVTTVEVMVPRTQLVAIAETATFEELLKEVTETGHSRYPVKGDSLDDILGIIDFKDLAEPLSKGALTPTAFIESWIKPVKFVSESMALDELLALMQRSQLKMVMVVDEFGGTSGLITMQDVIEEILGNDVEGIIEEEDTLKMIDEHNFLIEAQLNVEELNDVLGLDLPLTDEYQTLGGFLLYQWQKIPSEGEILKYENLSFTIVESEGPRLLQIHLRRQPPPIIEPSENQIDSIQNANDSNGK</sequence>
<comment type="caution">
    <text evidence="14">The sequence shown here is derived from an EMBL/GenBank/DDBJ whole genome shotgun (WGS) entry which is preliminary data.</text>
</comment>
<evidence type="ECO:0000259" key="13">
    <source>
        <dbReference type="PROSITE" id="PS51846"/>
    </source>
</evidence>
<evidence type="ECO:0000313" key="15">
    <source>
        <dbReference type="Proteomes" id="UP000003477"/>
    </source>
</evidence>
<dbReference type="InterPro" id="IPR002550">
    <property type="entry name" value="CNNM"/>
</dbReference>